<dbReference type="Pfam" id="PF18369">
    <property type="entry name" value="PKS_DE"/>
    <property type="match status" value="2"/>
</dbReference>
<dbReference type="SUPFAM" id="SSF51735">
    <property type="entry name" value="NAD(P)-binding Rossmann-fold domains"/>
    <property type="match status" value="6"/>
</dbReference>
<dbReference type="InterPro" id="IPR055123">
    <property type="entry name" value="SpnB-like_Rossmann"/>
</dbReference>
<dbReference type="Gene3D" id="1.10.1200.10">
    <property type="entry name" value="ACP-like"/>
    <property type="match status" value="3"/>
</dbReference>
<dbReference type="PROSITE" id="PS52004">
    <property type="entry name" value="KS3_2"/>
    <property type="match status" value="3"/>
</dbReference>
<comment type="caution">
    <text evidence="14">The sequence shown here is derived from an EMBL/GenBank/DDBJ whole genome shotgun (WGS) entry which is preliminary data.</text>
</comment>
<dbReference type="InterPro" id="IPR020807">
    <property type="entry name" value="PKS_DH"/>
</dbReference>
<dbReference type="Proteomes" id="UP000483802">
    <property type="component" value="Unassembled WGS sequence"/>
</dbReference>
<feature type="domain" description="Ketosynthase family 3 (KS3)" evidence="12">
    <location>
        <begin position="1555"/>
        <end position="1983"/>
    </location>
</feature>
<feature type="domain" description="PKS/mFAS DH" evidence="13">
    <location>
        <begin position="3990"/>
        <end position="4256"/>
    </location>
</feature>
<dbReference type="Pfam" id="PF22953">
    <property type="entry name" value="SpnB_Rossmann"/>
    <property type="match status" value="1"/>
</dbReference>
<dbReference type="SMART" id="SM01294">
    <property type="entry name" value="PKS_PP_betabranch"/>
    <property type="match status" value="3"/>
</dbReference>
<sequence length="4908" mass="511446">MQNEDKLRDYLKRATTDLRTARRRLREVEERENEPIAIIGMSCRYPGGVESPEDLWQLVSEGRDAVVEFPSDRGWDVASLYDPDPDHAGTSITRHGGFLEGAAGFDPAFFGLSPREALATDPQQRLLLETSWEAFERAGIDPAQVRDSRTGVFAGVMYNDYAMRLPEAPEGFEGFLANGSAGSIASGRIAYTLGLTGPAVTVDTACSSSLVALHLAMVALRRDECSLALAGGATFMSTPRTFVEYSRQRALSVDGRCKAFSDSADGTGWGEGVGMLLVERLSDAQRNGHPVLAVVRGSAVNQDGASHGLTAPNGPSQQAVINQALASARLTPAQVDAVEAHGTGTTLGDPIEAQALIATYGAEREADQPLWLGSLKSNIGHSQAAAGAGGIIKMVMAMRHGVLPRTLHVDEPSSHVDWSAGTVELLTDARPWPGTGEPRRAGVSSFGVSGTNAHVILEEPPAPEPPSTTEATAPAPAPAARTVPAVTPWVLSARTPDALRAQADRLRSAVADAAAFDPADIGFSLATTRSRFEHRAVLLADDRATTLDRLAALAEGRSGPGVVLGEAGQHRLGFLFSGQGSQRLGMGRELADGFPVFAGALDAVLDAFEPRVREVLFGEDADALNETGVTQPALFAVEVALFRLLESWGVRPDVLAGHSIGELAAAHVAGVWSLADAVKVVSARGVLMQALPTGGAMVAIQASEAEVASDLSETVGIAAVNGPASVVISGVTADVEAVAERWRAAGRKVSRLKVSHAFHSPLMDPMLDDFRRVLEGVSYEAPSIPIVSTLTGARASAEELTSPEYWVRHVRGSVRFHGAVVGLREQGVDVFLEIGPGGVLSGLGQLNAPEAVFVPALRGDRPELVALTTAVGRLHVHGVAVDLPALFDGSGATRVDLPTYAFQREHYWLDAPAAAAESAERVSPVEARFWEAVEEGDPADLARTLGVSSDDPLSAVLPRLSAWRRKQRDRSTADGWRYREEWRPVTAGPGRVDGVWRVVAPVGAESAAAWVRESLARNGADEVRVLHADLQAADWAEQLTDVPVLSGVVSLLGTAESDQGAVPAGVAATVRLLQELDGVDAPLWCLTSGAVSAGTGDEVTGFEQAMLWGLGRAAALEHPDRWGGLVDLAEVRDDTTGDLLACVLAGADGEDQLALRGTGILGRRLVPAPLGDAAAESWSPRGTVLVTGGTGALGGHVARWLAAHGAEHVVLAARRGRAAPGARELEAELGGLGARVTYAVCDVADRESVRELLDSVPTLTAVVHTAGVERSAALADLDPADLSGFADVLAAKADGARHLHELLGNTPLDAFVLFSSIAGVWGSGGQAAYGAANAYLDALADHRRAAGLPATAVGWGPWGGGGMVEDSGTEAHLQRLGLTTMAPEAALAGLGAAVGHGDGKVTVADVDWSRFAATFTAQRPSALLSELPEVRAASQDTPAQRADGTSELARRLAALDGAEQERQLTELVRAEAAAVLGHTSAEAFSATRAFRELGFDSLTAVELRARLSAATGTALPASVVFDYPTATALAAHLRTELSGAAPAATAPTAAAAVTDEPIAIVAMACRYPGGVASPEDLWQVLLAGEDAVTDFPADRGWDVEALYSPDPDTAGVGTTYSRRGAFLDHVADFDPALFGISPREALAMDPQQRLLLETSWEAFERAGIDPASLRGSRSGVFVGTNGQDYTTLMMAVPDSVDGYFGTGSAASVISGRLSYTFGLEGPAVTVDTACSSSLVALHLAVQALQKGECELALAGGVTVMSTPAAFVEFSRQRGLSADGRCKAFGAGADGTGWGEGVGMLLVERLSDAQRNGHQILAVVRGSAVNQDGASNGLTAPNGPSQQRVIRAALEATGLTPSDVDAVEAHGTGTKLGDPIEAQALLATYGKDRPADRPLLLGSIKSNIGHTQAAAGVAGVIKMVMAMRHGVLPKTLHADEPSPHVDWSSGGVELLTDQRAWPASDRPWRAGVSSFGFSGTNAHAIIEQAPEPEPEPAQAPESLPAGTAVPWPLSAKTPEALREQAARLKTFVDAAPDLAVADVARALTFTRAVLEHRAVVVAAEPAAFASALTALAEGRTAPGTVVGEAAPHALGFLFSGQGSQRLGMGRELAGRFPVFAGALDAVLDAFDPRVRETVFGADADALNETGVTQPALFAVEVALFRLLESWGVRPDVLAGHSIGELAAAHVAGVWSLADAVKVVSARGELMQALPTGGAMIAIQASEAEVAADLPETVGVAAVNGPHSVVVSGVAADAEVVAERWREAGRKVSRLKVSHAFHSPLMDPMLDDFRQVLEGVSYEAPSIPIVSTLTGTRASAEELTSPEYWVRHVRESVRFADAVNTLVAEGVGTFVEVGPGGTLSALGQESAPDAGFVPVLRGDRPEAVAVTTALGQLHVRGAELDWAAYFAGPATRHLDLPTYAFQRERFWLDTPAAAEHTERLSPGEARFWEVVEEGDIADLARTLEVSSDDPLSAVLPRLSAWRRKQRDRSTADGWRYRVEWRPVAAGSGRPDGVWLVVAPVGAEPAAAWVRESLARNGADEVRVLHADLEVGDWTEQLTDPAALSGVVSLLALADAGEDATVPAGVAATVALMKALDDVEVPLWCLTSGAVSVGSGDVVAGFEQGMLWGLGRVAALEQPGRWGGLVDLAEARDDRAGDLDDRAGDLLASVLAGAGGEDQVALRDGKALGRRLVSAPVGARDRASGSGWSPRGTVLVTGGTGALGAHVARWLVGRGAEHLLLTSRRGPAAEGAEELRAELLELGAVRVTVVACDAADRDALADVLAAVPDEFPLTGVVHAAGIERSAALADLDPGDLTGFADVLTAKVDGARNLHELLADRKLDAFVLFSSIAGVWGSSGQGAYAAANAYLDALAEHRRAAGLPATAVAWGPWGGGGMVATDEQAAQLQRWGLATMDPDVAIAGLATALEHEDGNTVVADVDWTRFAGTFMAQRPSALLGELDEVRAAFDAAPAEQDGTSALARRLAGLDEAEQERQLTDLVRYEAAAVLGHVSGDAFSPTRAFKELGFDSLTAVELRARLRDATGIALPATLVFDYPNAAVLAAYLRGELSGTAATPTASAPAALTGATDEPIAIVAMACRFPGGVTSPEDLWDFLQAGGDAVTEFPADRGWDVEALYDPDPDAVGTTYLRSGAFLSDVSGFDAEFFGISPREALAMDPQQRLLLETSWEVFERAGIDPASLRGENVGVFVGSNAQDYGLVLGEAAEDIGGYLATGNAASVVSGRLSYTFGLEGPAVTVDTACSSSLVALHMAVQSLRAGECALALAGGVTVMSTPGAFIEFSRQRGLSLDGRCKAFAAAADGTSWGEGVGMLFVERLSDARRNGHQVLAVVRGSAVNQDGASNGLTAPNGPSQQRVIRQALASAGLTPSDVDAVEAHGTGTRLGDPIEAQALLATYGQDRPADRPLWLGSVKSNIGHTQAPAGVAGVIKMVLAMRHGVLPRTLHVDEPSPHVDWSAGAVELLTEQRAWPAVDRPWRAGVSSFGFSGTNAHAIIEQAPEATTDQAPEATTDQAPEAVSAPTRSAGPRAVPWVLSARTGEALREQANRLRQQYEREPSLPVADVARSLRTRAVFDHRAVVVGQEREEFLTGLSALADGREAPNVRTGVAEDRGAGAVFVFPGHGSQWVGMARELLYTSPVFRTRMEECAEALGAHTDWSLLDAIEDPGQMERLDVVQPALFAVMVSLAATWRSWGVEPSAVLGHSQGEIAAACVAGALSLKDAARLAVLRSKALTALAGHGGMVSVALDVDSVRELLAPWDGRLAVGVVNGPASVVVSGDIDAVDELVAACAERGVWARRVLADYAPHSHHVERIEKELLEGLADVAPRAGDLPYFSPLNGGWLDTRDLDAGYWYRSLRQPVQFADSVSALVAAGFKAFVEVSPHPVLTAGLGELVGGDGVVTGSVRRGDGTLARLLDSAAGLFVRGGHVDWELPGAHRADLPTYPFQHRRYWPTTAHTAAGDVTSAGLGRVDHPLLAAVTELADSAGLVFSGRLSLRTHPWLADHRVLDTAVLPGSAYVDLVLRAGDHVGCASLDDLVVEAPLVLPERDGVQIRLSLDGPDTAGARAFTVDSRRDEGGDWTRHATGTLTAAAAPVTGDLVAWPPAEAEPVDLDPHHAAVAASGRDHGPAFQGLTAAWRKGDEVFAEAVLPDGLADEGFGLHPALLDAALHAVGLGVGSDGLPFSWAGARLVATGATELRVRLTPVGVDAVAVLVADGSGEPVAAVDELSLRPLTADQLDAARSAHRDSLFEVAWVPMPDTAPEPGTWAVVGGDTARVAHALTAAGEPVDEYLDLAGLRAAVDAGAPVPRWVAVEPGEGATTPREATHRTLGLLQRWLADDRFADARLVCVTSGAVAAGPDDDVPDLVRAPAWGLVRSAQSEHPGRFTLVDVAGPADLAGGPAGVAALPDADGHEKSLRRLPAAVATGEPQIAVRNGTATVARLARLAVPAETSGRAPFTADSKVLVTGGLGVLGGLTARHLVTRHGVRDLVLTGRRGPATPGAEELRRDLAELGARVTVAACDVGDRDAVAALLAEHPVTAVVHTAGVLDDSVLESLTPEHVDKVFRPKADAALHLHELTRDADLTAFVLFSGAAGVFGSPGQGNYAAANAFLDALARHRRARGLPATSLAWGLWAEASGITGHLDAADVQRMARGGMNPLPSADGMALFDAVHTTGTAAAVPAALDLAALRAHPEQVPPLLRGLVPTTARRSARSGGGAAPVPLAQRLAGLTEAEQDRALVQLVRTHTAAVLGFPGPDSVEAERAFKELGFDSLTAVELRNRLDAEVDTRLPATLVFDHPNPAALAAHLRTTVLADGGTPAAAVLDELNKLTVTIAKLDPDDVLAGDIRLRLRSLLSTWDESEPEAAADDLDSATLDDVFDIIDEELGKS</sequence>
<dbReference type="Gene3D" id="3.30.70.3290">
    <property type="match status" value="3"/>
</dbReference>
<dbReference type="CDD" id="cd00833">
    <property type="entry name" value="PKS"/>
    <property type="match status" value="3"/>
</dbReference>
<feature type="active site" description="Proton donor; for dehydratase activity" evidence="9">
    <location>
        <position position="4183"/>
    </location>
</feature>
<dbReference type="SMART" id="SM00823">
    <property type="entry name" value="PKS_PP"/>
    <property type="match status" value="3"/>
</dbReference>
<dbReference type="InterPro" id="IPR006162">
    <property type="entry name" value="Ppantetheine_attach_site"/>
</dbReference>
<feature type="domain" description="Carrier" evidence="11">
    <location>
        <begin position="2992"/>
        <end position="3067"/>
    </location>
</feature>
<dbReference type="InterPro" id="IPR041618">
    <property type="entry name" value="PKS_DE"/>
</dbReference>
<dbReference type="PROSITE" id="PS50075">
    <property type="entry name" value="CARRIER"/>
    <property type="match status" value="3"/>
</dbReference>
<dbReference type="FunFam" id="3.40.366.10:FF:000002">
    <property type="entry name" value="Probable polyketide synthase 2"/>
    <property type="match status" value="2"/>
</dbReference>
<dbReference type="InterPro" id="IPR014031">
    <property type="entry name" value="Ketoacyl_synth_C"/>
</dbReference>
<evidence type="ECO:0000256" key="5">
    <source>
        <dbReference type="ARBA" id="ARBA00022679"/>
    </source>
</evidence>
<dbReference type="NCBIfam" id="NF045894">
    <property type="entry name" value="PKS_plus_SDR"/>
    <property type="match status" value="2"/>
</dbReference>
<feature type="domain" description="Ketosynthase family 3 (KS3)" evidence="12">
    <location>
        <begin position="3087"/>
        <end position="3513"/>
    </location>
</feature>
<feature type="region of interest" description="Disordered" evidence="10">
    <location>
        <begin position="1985"/>
        <end position="2004"/>
    </location>
</feature>
<evidence type="ECO:0000256" key="3">
    <source>
        <dbReference type="ARBA" id="ARBA00022450"/>
    </source>
</evidence>
<dbReference type="InterPro" id="IPR014030">
    <property type="entry name" value="Ketoacyl_synth_N"/>
</dbReference>
<dbReference type="Pfam" id="PF08659">
    <property type="entry name" value="KR"/>
    <property type="match status" value="3"/>
</dbReference>
<dbReference type="PANTHER" id="PTHR43775:SF51">
    <property type="entry name" value="INACTIVE PHENOLPHTHIOCEROL SYNTHESIS POLYKETIDE SYNTHASE TYPE I PKS1-RELATED"/>
    <property type="match status" value="1"/>
</dbReference>
<dbReference type="SUPFAM" id="SSF47336">
    <property type="entry name" value="ACP-like"/>
    <property type="match status" value="3"/>
</dbReference>
<dbReference type="InterPro" id="IPR020806">
    <property type="entry name" value="PKS_PP-bd"/>
</dbReference>
<dbReference type="PANTHER" id="PTHR43775">
    <property type="entry name" value="FATTY ACID SYNTHASE"/>
    <property type="match status" value="1"/>
</dbReference>
<dbReference type="InterPro" id="IPR057326">
    <property type="entry name" value="KR_dom"/>
</dbReference>
<dbReference type="PROSITE" id="PS00606">
    <property type="entry name" value="KS3_1"/>
    <property type="match status" value="3"/>
</dbReference>
<dbReference type="InterPro" id="IPR016039">
    <property type="entry name" value="Thiolase-like"/>
</dbReference>
<dbReference type="InterPro" id="IPR015083">
    <property type="entry name" value="NorB/c/GfsB-D-like_docking"/>
</dbReference>
<dbReference type="Gene3D" id="3.10.129.110">
    <property type="entry name" value="Polyketide synthase dehydratase"/>
    <property type="match status" value="1"/>
</dbReference>
<keyword evidence="4" id="KW-0597">Phosphoprotein</keyword>
<dbReference type="InterPro" id="IPR049900">
    <property type="entry name" value="PKS_mFAS_DH"/>
</dbReference>
<dbReference type="Pfam" id="PF16197">
    <property type="entry name" value="KAsynt_C_assoc"/>
    <property type="match status" value="3"/>
</dbReference>
<dbReference type="InterPro" id="IPR020841">
    <property type="entry name" value="PKS_Beta-ketoAc_synthase_dom"/>
</dbReference>
<dbReference type="InterPro" id="IPR018201">
    <property type="entry name" value="Ketoacyl_synth_AS"/>
</dbReference>
<keyword evidence="6" id="KW-0045">Antibiotic biosynthesis</keyword>
<dbReference type="InterPro" id="IPR013968">
    <property type="entry name" value="PKS_KR"/>
</dbReference>
<comment type="pathway">
    <text evidence="2">Antibiotic biosynthesis.</text>
</comment>
<dbReference type="CDD" id="cd08952">
    <property type="entry name" value="KR_1_SDR_x"/>
    <property type="match status" value="2"/>
</dbReference>
<keyword evidence="7" id="KW-0511">Multifunctional enzyme</keyword>
<evidence type="ECO:0000259" key="11">
    <source>
        <dbReference type="PROSITE" id="PS50075"/>
    </source>
</evidence>
<dbReference type="InterPro" id="IPR036299">
    <property type="entry name" value="Polyketide_synth_docking_sf"/>
</dbReference>
<dbReference type="GO" id="GO:0033068">
    <property type="term" value="P:macrolide biosynthetic process"/>
    <property type="evidence" value="ECO:0007669"/>
    <property type="project" value="UniProtKB-ARBA"/>
</dbReference>
<keyword evidence="5" id="KW-0808">Transferase</keyword>
<dbReference type="InterPro" id="IPR001227">
    <property type="entry name" value="Ac_transferase_dom_sf"/>
</dbReference>
<dbReference type="SUPFAM" id="SSF55048">
    <property type="entry name" value="Probable ACP-binding domain of malonyl-CoA ACP transacylase"/>
    <property type="match status" value="3"/>
</dbReference>
<feature type="compositionally biased region" description="Low complexity" evidence="10">
    <location>
        <begin position="467"/>
        <end position="480"/>
    </location>
</feature>
<dbReference type="InterPro" id="IPR036736">
    <property type="entry name" value="ACP-like_sf"/>
</dbReference>
<dbReference type="Gene3D" id="3.40.366.10">
    <property type="entry name" value="Malonyl-Coenzyme A Acyl Carrier Protein, domain 2"/>
    <property type="match status" value="3"/>
</dbReference>
<dbReference type="InterPro" id="IPR050091">
    <property type="entry name" value="PKS_NRPS_Biosynth_Enz"/>
</dbReference>
<dbReference type="Pfam" id="PF00109">
    <property type="entry name" value="ketoacyl-synt"/>
    <property type="match status" value="3"/>
</dbReference>
<dbReference type="PROSITE" id="PS00012">
    <property type="entry name" value="PHOSPHOPANTETHEINE"/>
    <property type="match status" value="3"/>
</dbReference>
<name>A0A6L6WWX2_9ACTN</name>
<dbReference type="Pfam" id="PF21089">
    <property type="entry name" value="PKS_DH_N"/>
    <property type="match status" value="1"/>
</dbReference>
<dbReference type="FunFam" id="1.10.1200.10:FF:000007">
    <property type="entry name" value="Probable polyketide synthase pks17"/>
    <property type="match status" value="3"/>
</dbReference>
<evidence type="ECO:0000256" key="1">
    <source>
        <dbReference type="ARBA" id="ARBA00001957"/>
    </source>
</evidence>
<dbReference type="SUPFAM" id="SSF101173">
    <property type="entry name" value="Docking domain B of the erythromycin polyketide synthase (DEBS)"/>
    <property type="match status" value="1"/>
</dbReference>
<dbReference type="SMART" id="SM00826">
    <property type="entry name" value="PKS_DH"/>
    <property type="match status" value="1"/>
</dbReference>
<protein>
    <submittedName>
        <fullName evidence="14">SDR family NAD(P)-dependent oxidoreductase</fullName>
    </submittedName>
</protein>
<dbReference type="SMART" id="SM00822">
    <property type="entry name" value="PKS_KR"/>
    <property type="match status" value="3"/>
</dbReference>
<feature type="active site" description="Proton acceptor; for dehydratase activity" evidence="9">
    <location>
        <position position="4022"/>
    </location>
</feature>
<keyword evidence="3" id="KW-0596">Phosphopantetheine</keyword>
<dbReference type="CDD" id="cd08956">
    <property type="entry name" value="KR_3_FAS_SDR_x"/>
    <property type="match status" value="1"/>
</dbReference>
<dbReference type="SUPFAM" id="SSF53901">
    <property type="entry name" value="Thiolase-like"/>
    <property type="match status" value="3"/>
</dbReference>
<dbReference type="Gene3D" id="3.40.50.720">
    <property type="entry name" value="NAD(P)-binding Rossmann-like Domain"/>
    <property type="match status" value="3"/>
</dbReference>
<dbReference type="Pfam" id="PF00698">
    <property type="entry name" value="Acyl_transf_1"/>
    <property type="match status" value="3"/>
</dbReference>
<dbReference type="Pfam" id="PF14765">
    <property type="entry name" value="PS-DH"/>
    <property type="match status" value="1"/>
</dbReference>
<dbReference type="FunFam" id="3.40.47.10:FF:000019">
    <property type="entry name" value="Polyketide synthase type I"/>
    <property type="match status" value="3"/>
</dbReference>
<comment type="cofactor">
    <cofactor evidence="1">
        <name>pantetheine 4'-phosphate</name>
        <dbReference type="ChEBI" id="CHEBI:47942"/>
    </cofactor>
</comment>
<feature type="domain" description="Ketosynthase family 3 (KS3)" evidence="12">
    <location>
        <begin position="33"/>
        <end position="459"/>
    </location>
</feature>
<dbReference type="InterPro" id="IPR049551">
    <property type="entry name" value="PKS_DH_C"/>
</dbReference>
<evidence type="ECO:0000256" key="2">
    <source>
        <dbReference type="ARBA" id="ARBA00004792"/>
    </source>
</evidence>
<feature type="domain" description="Carrier" evidence="11">
    <location>
        <begin position="1462"/>
        <end position="1537"/>
    </location>
</feature>
<dbReference type="InterPro" id="IPR014043">
    <property type="entry name" value="Acyl_transferase_dom"/>
</dbReference>
<evidence type="ECO:0000259" key="12">
    <source>
        <dbReference type="PROSITE" id="PS52004"/>
    </source>
</evidence>
<evidence type="ECO:0000313" key="15">
    <source>
        <dbReference type="Proteomes" id="UP000483802"/>
    </source>
</evidence>
<dbReference type="EMBL" id="WPNZ01000004">
    <property type="protein sequence ID" value="MVO84921.1"/>
    <property type="molecule type" value="Genomic_DNA"/>
</dbReference>
<organism evidence="14 15">
    <name type="scientific">Streptomyces typhae</name>
    <dbReference type="NCBI Taxonomy" id="2681492"/>
    <lineage>
        <taxon>Bacteria</taxon>
        <taxon>Bacillati</taxon>
        <taxon>Actinomycetota</taxon>
        <taxon>Actinomycetes</taxon>
        <taxon>Kitasatosporales</taxon>
        <taxon>Streptomycetaceae</taxon>
        <taxon>Streptomyces</taxon>
    </lineage>
</organism>
<dbReference type="InterPro" id="IPR036291">
    <property type="entry name" value="NAD(P)-bd_dom_sf"/>
</dbReference>
<dbReference type="Gene3D" id="6.10.140.1830">
    <property type="match status" value="2"/>
</dbReference>
<dbReference type="InterPro" id="IPR042104">
    <property type="entry name" value="PKS_dehydratase_sf"/>
</dbReference>
<feature type="domain" description="Carrier" evidence="11">
    <location>
        <begin position="4756"/>
        <end position="4831"/>
    </location>
</feature>
<feature type="compositionally biased region" description="Polar residues" evidence="10">
    <location>
        <begin position="3517"/>
        <end position="3529"/>
    </location>
</feature>
<evidence type="ECO:0000256" key="8">
    <source>
        <dbReference type="ARBA" id="ARBA00023315"/>
    </source>
</evidence>
<evidence type="ECO:0000256" key="4">
    <source>
        <dbReference type="ARBA" id="ARBA00022553"/>
    </source>
</evidence>
<gene>
    <name evidence="14" type="ORF">GPA10_09105</name>
</gene>
<evidence type="ECO:0000256" key="9">
    <source>
        <dbReference type="PROSITE-ProRule" id="PRU01363"/>
    </source>
</evidence>
<dbReference type="InterPro" id="IPR016036">
    <property type="entry name" value="Malonyl_transacylase_ACP-bd"/>
</dbReference>
<feature type="region of interest" description="C-terminal hotdog fold" evidence="9">
    <location>
        <begin position="4124"/>
        <end position="4256"/>
    </location>
</feature>
<dbReference type="Pfam" id="PF02801">
    <property type="entry name" value="Ketoacyl-synt_C"/>
    <property type="match status" value="3"/>
</dbReference>
<dbReference type="SUPFAM" id="SSF52151">
    <property type="entry name" value="FabD/lysophospholipase-like"/>
    <property type="match status" value="3"/>
</dbReference>
<feature type="region of interest" description="N-terminal hotdog fold" evidence="9">
    <location>
        <begin position="3990"/>
        <end position="4112"/>
    </location>
</feature>
<dbReference type="InterPro" id="IPR009081">
    <property type="entry name" value="PP-bd_ACP"/>
</dbReference>
<dbReference type="InterPro" id="IPR049552">
    <property type="entry name" value="PKS_DH_N"/>
</dbReference>
<dbReference type="Gene3D" id="3.40.47.10">
    <property type="match status" value="3"/>
</dbReference>
<evidence type="ECO:0000256" key="7">
    <source>
        <dbReference type="ARBA" id="ARBA00023268"/>
    </source>
</evidence>
<feature type="region of interest" description="Disordered" evidence="10">
    <location>
        <begin position="3517"/>
        <end position="3546"/>
    </location>
</feature>
<dbReference type="InterPro" id="IPR016035">
    <property type="entry name" value="Acyl_Trfase/lysoPLipase"/>
</dbReference>
<evidence type="ECO:0000256" key="6">
    <source>
        <dbReference type="ARBA" id="ARBA00023194"/>
    </source>
</evidence>
<keyword evidence="8" id="KW-0012">Acyltransferase</keyword>
<keyword evidence="15" id="KW-1185">Reference proteome</keyword>
<dbReference type="PROSITE" id="PS52019">
    <property type="entry name" value="PKS_MFAS_DH"/>
    <property type="match status" value="1"/>
</dbReference>
<dbReference type="GO" id="GO:0006633">
    <property type="term" value="P:fatty acid biosynthetic process"/>
    <property type="evidence" value="ECO:0007669"/>
    <property type="project" value="InterPro"/>
</dbReference>
<dbReference type="GO" id="GO:0004312">
    <property type="term" value="F:fatty acid synthase activity"/>
    <property type="evidence" value="ECO:0007669"/>
    <property type="project" value="TreeGrafter"/>
</dbReference>
<evidence type="ECO:0000313" key="14">
    <source>
        <dbReference type="EMBL" id="MVO84921.1"/>
    </source>
</evidence>
<dbReference type="GO" id="GO:0031177">
    <property type="term" value="F:phosphopantetheine binding"/>
    <property type="evidence" value="ECO:0007669"/>
    <property type="project" value="InterPro"/>
</dbReference>
<evidence type="ECO:0000259" key="13">
    <source>
        <dbReference type="PROSITE" id="PS52019"/>
    </source>
</evidence>
<dbReference type="SMART" id="SM00825">
    <property type="entry name" value="PKS_KS"/>
    <property type="match status" value="3"/>
</dbReference>
<dbReference type="GO" id="GO:0004315">
    <property type="term" value="F:3-oxoacyl-[acyl-carrier-protein] synthase activity"/>
    <property type="evidence" value="ECO:0007669"/>
    <property type="project" value="InterPro"/>
</dbReference>
<reference evidence="14 15" key="1">
    <citation type="submission" date="2019-11" db="EMBL/GenBank/DDBJ databases">
        <title>Streptomyces typhae sp. nov., a novel endophytic actinomycete isolated from the root of cattail pollen (Typha angustifolia L.).</title>
        <authorList>
            <person name="Peng C."/>
        </authorList>
    </citation>
    <scope>NUCLEOTIDE SEQUENCE [LARGE SCALE GENOMIC DNA]</scope>
    <source>
        <strain evidence="15">p1417</strain>
    </source>
</reference>
<dbReference type="Pfam" id="PF00550">
    <property type="entry name" value="PP-binding"/>
    <property type="match status" value="3"/>
</dbReference>
<evidence type="ECO:0000256" key="10">
    <source>
        <dbReference type="SAM" id="MobiDB-lite"/>
    </source>
</evidence>
<proteinExistence type="predicted"/>
<dbReference type="RefSeq" id="WP_157165046.1">
    <property type="nucleotide sequence ID" value="NZ_WPNZ01000004.1"/>
</dbReference>
<accession>A0A6L6WWX2</accession>
<feature type="region of interest" description="Disordered" evidence="10">
    <location>
        <begin position="457"/>
        <end position="480"/>
    </location>
</feature>
<dbReference type="SMART" id="SM00827">
    <property type="entry name" value="PKS_AT"/>
    <property type="match status" value="3"/>
</dbReference>
<dbReference type="Pfam" id="PF08990">
    <property type="entry name" value="Docking"/>
    <property type="match status" value="1"/>
</dbReference>
<dbReference type="InterPro" id="IPR032821">
    <property type="entry name" value="PKS_assoc"/>
</dbReference>